<dbReference type="EMBL" id="CAUWAG010000012">
    <property type="protein sequence ID" value="CAJ2508613.1"/>
    <property type="molecule type" value="Genomic_DNA"/>
</dbReference>
<dbReference type="PANTHER" id="PTHR45398:SF1">
    <property type="entry name" value="ENZYME, PUTATIVE (JCVI)-RELATED"/>
    <property type="match status" value="1"/>
</dbReference>
<dbReference type="Gene3D" id="3.30.559.30">
    <property type="entry name" value="Nonribosomal peptide synthetase, condensation domain"/>
    <property type="match status" value="2"/>
</dbReference>
<dbReference type="GO" id="GO:0003824">
    <property type="term" value="F:catalytic activity"/>
    <property type="evidence" value="ECO:0007669"/>
    <property type="project" value="InterPro"/>
</dbReference>
<dbReference type="Gene3D" id="3.30.559.10">
    <property type="entry name" value="Chloramphenicol acetyltransferase-like domain"/>
    <property type="match status" value="2"/>
</dbReference>
<reference evidence="5" key="1">
    <citation type="submission" date="2023-10" db="EMBL/GenBank/DDBJ databases">
        <authorList>
            <person name="Hackl T."/>
        </authorList>
    </citation>
    <scope>NUCLEOTIDE SEQUENCE</scope>
</reference>
<dbReference type="Pfam" id="PF00668">
    <property type="entry name" value="Condensation"/>
    <property type="match status" value="2"/>
</dbReference>
<evidence type="ECO:0000256" key="1">
    <source>
        <dbReference type="ARBA" id="ARBA00022450"/>
    </source>
</evidence>
<feature type="domain" description="Condensation" evidence="4">
    <location>
        <begin position="212"/>
        <end position="529"/>
    </location>
</feature>
<dbReference type="Proteomes" id="UP001295740">
    <property type="component" value="Unassembled WGS sequence"/>
</dbReference>
<sequence length="1255" mass="140146">MSLDTPLSADDVKAPETVDDHLKLSSPRVAQLYNGVSCISDPGKTSHAFILRPRAGLFEGQLIAFVIPEGCELSSQANYKIEIQHVFGTAELPTIQTAIELPTPADILPSFWVVFKKTPLDASGRADRRKLQTWIQNANEESQRHIISICTNTNPGTIDDQVWNIVSEMLCELVSRSSEKPIAELEGIPVQFSERTSTCHHRKSEEPESIFDLSPMQRLYFHSPLGKTAAGHRARDSKFQFNQSILLQLNKAFDSGTVQAAIRAVLICHPMLRCRFKPTQGGSWCQWIEPEISSSHSFAYFLDCSKDDLEGGIAQAQDAIDIEHGPIFVARHFTTTPGRQMLYLAAHHLVIDVQSWTILVDDIEHVLLNGCPKPSRSVQFPSWVRYQHNYARRLGLGRNNFPVELRVENPGYWGLNPNANLYGNTAACGFVLGGGAMSILEKSGQSLGTDAYDNFLAALLLSFVQTFPDRQVPTVWNQEHERASLDIQHDVSETVGWFTSLCPILTSVLPTDDILSVLYRVQDARQAMVGKVAPFFAASLSDPGDADHFISSHCPLELLCTYFRSSRHVQSQHALLKQIPVPGKTLTSRVSDVGSSVRRIAVFEVLISVNHNGATLAVLYQHQSKHKKLVERWIRLCERLLRQWIQQLPHTHQQPAESPVRPRPMLSPEAQACNKSSERAYLHLPADDAAMPPLGSDASLVEDVAEASSIQTMHIGSGNADYLLITISGTLHRDRLETACLRLVNAHPILRTAFVVHNRHLYQTVLRSFRPEFIHHQRPSWRLDALAKKSVQGDRLRPFDFRQPVTKFWYFYASKHSTLVVRLSKAQYDRDSLSALVRDLVYLYHPSEEIPSRPGLCGVIRASQTMIDPRARDYWRDLLDGAAPTQVIAQPSPASASSRLKRVHQRVATESLLHVTVPFETVLNGVWSMVLSNLSGIKDIVFGQVTDCRHLRLAGGQSLSDVIGPLGNIIPVRTVLPTSPFPPSEYLESIHRQHIASRSHAHMQTAAIVRDCTSWPDWTRFSTVVHHENTIAETPTKFTLGDASCELHCMETQHQDSDIMIRSAIQEPGVVNMSLTCCEKIELAFAERVLAMLCLTVKDLCDNLSVPRIPLPAPATNPNVISLSSVRPVDPEHARAIHNAVSEAWDAVLHQGLQLPELRPYYEIWGDSVAAAELARYYTDHLSGIPGLEQSVFTTEEIISHPIMIQQYELAITKQQQQVALAKLDKKLGANMLTRWGKGTVESATQWSGICRSRK</sequence>
<gene>
    <name evidence="5" type="ORF">KHLLAP_LOCUS9081</name>
</gene>
<evidence type="ECO:0000256" key="2">
    <source>
        <dbReference type="ARBA" id="ARBA00022553"/>
    </source>
</evidence>
<keyword evidence="1" id="KW-0596">Phosphopantetheine</keyword>
<evidence type="ECO:0000313" key="6">
    <source>
        <dbReference type="Proteomes" id="UP001295740"/>
    </source>
</evidence>
<keyword evidence="6" id="KW-1185">Reference proteome</keyword>
<comment type="caution">
    <text evidence="5">The sequence shown here is derived from an EMBL/GenBank/DDBJ whole genome shotgun (WGS) entry which is preliminary data.</text>
</comment>
<proteinExistence type="inferred from homology"/>
<dbReference type="SUPFAM" id="SSF52777">
    <property type="entry name" value="CoA-dependent acyltransferases"/>
    <property type="match status" value="4"/>
</dbReference>
<evidence type="ECO:0000256" key="3">
    <source>
        <dbReference type="ARBA" id="ARBA00029454"/>
    </source>
</evidence>
<name>A0AAI8YL12_9PEZI</name>
<dbReference type="InterPro" id="IPR023213">
    <property type="entry name" value="CAT-like_dom_sf"/>
</dbReference>
<evidence type="ECO:0000259" key="4">
    <source>
        <dbReference type="Pfam" id="PF00668"/>
    </source>
</evidence>
<feature type="domain" description="Condensation" evidence="4">
    <location>
        <begin position="725"/>
        <end position="1056"/>
    </location>
</feature>
<dbReference type="AlphaFoldDB" id="A0AAI8YL12"/>
<dbReference type="PANTHER" id="PTHR45398">
    <property type="match status" value="1"/>
</dbReference>
<dbReference type="InterPro" id="IPR001242">
    <property type="entry name" value="Condensation_dom"/>
</dbReference>
<evidence type="ECO:0000313" key="5">
    <source>
        <dbReference type="EMBL" id="CAJ2508613.1"/>
    </source>
</evidence>
<dbReference type="Gene3D" id="3.30.300.30">
    <property type="match status" value="1"/>
</dbReference>
<keyword evidence="2" id="KW-0597">Phosphoprotein</keyword>
<protein>
    <submittedName>
        <fullName evidence="5">Uu.00g136390.m01.CDS01</fullName>
    </submittedName>
</protein>
<accession>A0AAI8YL12</accession>
<comment type="similarity">
    <text evidence="3">Belongs to the NRP synthetase family.</text>
</comment>
<dbReference type="InterPro" id="IPR045851">
    <property type="entry name" value="AMP-bd_C_sf"/>
</dbReference>
<organism evidence="5 6">
    <name type="scientific">Anthostomella pinea</name>
    <dbReference type="NCBI Taxonomy" id="933095"/>
    <lineage>
        <taxon>Eukaryota</taxon>
        <taxon>Fungi</taxon>
        <taxon>Dikarya</taxon>
        <taxon>Ascomycota</taxon>
        <taxon>Pezizomycotina</taxon>
        <taxon>Sordariomycetes</taxon>
        <taxon>Xylariomycetidae</taxon>
        <taxon>Xylariales</taxon>
        <taxon>Xylariaceae</taxon>
        <taxon>Anthostomella</taxon>
    </lineage>
</organism>